<dbReference type="Gene3D" id="3.10.350.10">
    <property type="entry name" value="LysM domain"/>
    <property type="match status" value="1"/>
</dbReference>
<dbReference type="SUPFAM" id="SSF53955">
    <property type="entry name" value="Lysozyme-like"/>
    <property type="match status" value="1"/>
</dbReference>
<protein>
    <submittedName>
        <fullName evidence="4">Transglycosylase SLT domain-containing protein</fullName>
    </submittedName>
</protein>
<feature type="signal peptide" evidence="2">
    <location>
        <begin position="1"/>
        <end position="24"/>
    </location>
</feature>
<dbReference type="PROSITE" id="PS51782">
    <property type="entry name" value="LYSM"/>
    <property type="match status" value="1"/>
</dbReference>
<feature type="domain" description="LysM" evidence="3">
    <location>
        <begin position="372"/>
        <end position="419"/>
    </location>
</feature>
<name>A0ABR7WTF6_9SPHI</name>
<organism evidence="4 5">
    <name type="scientific">Mucilaginibacter pankratovii</name>
    <dbReference type="NCBI Taxonomy" id="2772110"/>
    <lineage>
        <taxon>Bacteria</taxon>
        <taxon>Pseudomonadati</taxon>
        <taxon>Bacteroidota</taxon>
        <taxon>Sphingobacteriia</taxon>
        <taxon>Sphingobacteriales</taxon>
        <taxon>Sphingobacteriaceae</taxon>
        <taxon>Mucilaginibacter</taxon>
    </lineage>
</organism>
<dbReference type="PANTHER" id="PTHR37423">
    <property type="entry name" value="SOLUBLE LYTIC MUREIN TRANSGLYCOSYLASE-RELATED"/>
    <property type="match status" value="1"/>
</dbReference>
<comment type="similarity">
    <text evidence="1">Belongs to the transglycosylase Slt family.</text>
</comment>
<comment type="caution">
    <text evidence="4">The sequence shown here is derived from an EMBL/GenBank/DDBJ whole genome shotgun (WGS) entry which is preliminary data.</text>
</comment>
<dbReference type="SMART" id="SM00257">
    <property type="entry name" value="LysM"/>
    <property type="match status" value="1"/>
</dbReference>
<keyword evidence="2" id="KW-0732">Signal</keyword>
<dbReference type="RefSeq" id="WP_191190252.1">
    <property type="nucleotide sequence ID" value="NZ_JACWMY010000009.1"/>
</dbReference>
<gene>
    <name evidence="4" type="ORF">IDJ77_17350</name>
</gene>
<dbReference type="InterPro" id="IPR008258">
    <property type="entry name" value="Transglycosylase_SLT_dom_1"/>
</dbReference>
<dbReference type="CDD" id="cd00118">
    <property type="entry name" value="LysM"/>
    <property type="match status" value="1"/>
</dbReference>
<dbReference type="PANTHER" id="PTHR37423:SF2">
    <property type="entry name" value="MEMBRANE-BOUND LYTIC MUREIN TRANSGLYCOSYLASE C"/>
    <property type="match status" value="1"/>
</dbReference>
<dbReference type="Pfam" id="PF01476">
    <property type="entry name" value="LysM"/>
    <property type="match status" value="1"/>
</dbReference>
<dbReference type="CDD" id="cd16894">
    <property type="entry name" value="MltD-like"/>
    <property type="match status" value="1"/>
</dbReference>
<dbReference type="Gene3D" id="1.10.530.10">
    <property type="match status" value="1"/>
</dbReference>
<sequence length="422" mass="46821">MKKFFTFIICVAALQLIKADSLYAQSFNADTAALLPVREVAVSKYQDVIFKRRLDSIQKDVPLDYNGYVQGYIDVYMSRRDEIGRFLGLSKYYFPIYEKAFRDAGVPEEIKYLSIVESALNPNAVSRVGAAGPWQFMSETAKIYGLKMTDYVDERRDPIQSSQAAAAYLRDAYQQFGDWLLAIASYNCGKSNVENALAKTGATDYWSIRQLLPAETRGYVPAYIAISYAMNYYNRHGIRPQPTDIPMENDTVSVNRIVPMSRIAAALGMDLKDLVTLNPSYRMLIVNGSSAAPRRILAPHSHKERFTVLAQAVDNPNYVIPAYRPVYVAPPQVKPKPVAVQTVAQATPVAQNAAVQTGTTAPAIVPMANMPQYYKTVKGDTLATIAAKYGLKVEDLMGWNKQLGDNKNIPLVPGLTVNLSRG</sequence>
<evidence type="ECO:0000256" key="2">
    <source>
        <dbReference type="SAM" id="SignalP"/>
    </source>
</evidence>
<accession>A0ABR7WTF6</accession>
<dbReference type="Proteomes" id="UP000606600">
    <property type="component" value="Unassembled WGS sequence"/>
</dbReference>
<evidence type="ECO:0000256" key="1">
    <source>
        <dbReference type="ARBA" id="ARBA00007734"/>
    </source>
</evidence>
<dbReference type="InterPro" id="IPR023346">
    <property type="entry name" value="Lysozyme-like_dom_sf"/>
</dbReference>
<dbReference type="Pfam" id="PF01464">
    <property type="entry name" value="SLT"/>
    <property type="match status" value="1"/>
</dbReference>
<reference evidence="4 5" key="1">
    <citation type="submission" date="2020-09" db="EMBL/GenBank/DDBJ databases">
        <title>Novel species of Mucilaginibacter isolated from a glacier on the Tibetan Plateau.</title>
        <authorList>
            <person name="Liu Q."/>
            <person name="Xin Y.-H."/>
        </authorList>
    </citation>
    <scope>NUCLEOTIDE SEQUENCE [LARGE SCALE GENOMIC DNA]</scope>
    <source>
        <strain evidence="4 5">ZT4R22</strain>
    </source>
</reference>
<dbReference type="InterPro" id="IPR036779">
    <property type="entry name" value="LysM_dom_sf"/>
</dbReference>
<evidence type="ECO:0000313" key="5">
    <source>
        <dbReference type="Proteomes" id="UP000606600"/>
    </source>
</evidence>
<evidence type="ECO:0000313" key="4">
    <source>
        <dbReference type="EMBL" id="MBD1365585.1"/>
    </source>
</evidence>
<evidence type="ECO:0000259" key="3">
    <source>
        <dbReference type="PROSITE" id="PS51782"/>
    </source>
</evidence>
<keyword evidence="5" id="KW-1185">Reference proteome</keyword>
<dbReference type="SUPFAM" id="SSF54106">
    <property type="entry name" value="LysM domain"/>
    <property type="match status" value="1"/>
</dbReference>
<feature type="chain" id="PRO_5045522912" evidence="2">
    <location>
        <begin position="25"/>
        <end position="422"/>
    </location>
</feature>
<proteinExistence type="inferred from homology"/>
<dbReference type="EMBL" id="JACWMY010000009">
    <property type="protein sequence ID" value="MBD1365585.1"/>
    <property type="molecule type" value="Genomic_DNA"/>
</dbReference>
<dbReference type="InterPro" id="IPR018392">
    <property type="entry name" value="LysM"/>
</dbReference>